<dbReference type="EMBL" id="FPBA01000027">
    <property type="protein sequence ID" value="SFU03219.1"/>
    <property type="molecule type" value="Genomic_DNA"/>
</dbReference>
<feature type="transmembrane region" description="Helical" evidence="1">
    <location>
        <begin position="113"/>
        <end position="132"/>
    </location>
</feature>
<organism evidence="2 3">
    <name type="scientific">Geodermatophilus amargosae</name>
    <dbReference type="NCBI Taxonomy" id="1296565"/>
    <lineage>
        <taxon>Bacteria</taxon>
        <taxon>Bacillati</taxon>
        <taxon>Actinomycetota</taxon>
        <taxon>Actinomycetes</taxon>
        <taxon>Geodermatophilales</taxon>
        <taxon>Geodermatophilaceae</taxon>
        <taxon>Geodermatophilus</taxon>
    </lineage>
</organism>
<keyword evidence="1" id="KW-1133">Transmembrane helix</keyword>
<evidence type="ECO:0000313" key="3">
    <source>
        <dbReference type="Proteomes" id="UP000199546"/>
    </source>
</evidence>
<keyword evidence="1" id="KW-0472">Membrane</keyword>
<dbReference type="InterPro" id="IPR045713">
    <property type="entry name" value="DUF6069"/>
</dbReference>
<proteinExistence type="predicted"/>
<evidence type="ECO:0000256" key="1">
    <source>
        <dbReference type="SAM" id="Phobius"/>
    </source>
</evidence>
<name>A0A1I7CV22_9ACTN</name>
<dbReference type="Pfam" id="PF19545">
    <property type="entry name" value="DUF6069"/>
    <property type="match status" value="1"/>
</dbReference>
<gene>
    <name evidence="2" type="ORF">SAMN05660657_04907</name>
</gene>
<keyword evidence="3" id="KW-1185">Reference proteome</keyword>
<feature type="transmembrane region" description="Helical" evidence="1">
    <location>
        <begin position="55"/>
        <end position="74"/>
    </location>
</feature>
<reference evidence="3" key="1">
    <citation type="submission" date="2016-10" db="EMBL/GenBank/DDBJ databases">
        <authorList>
            <person name="Varghese N."/>
            <person name="Submissions S."/>
        </authorList>
    </citation>
    <scope>NUCLEOTIDE SEQUENCE [LARGE SCALE GENOMIC DNA]</scope>
    <source>
        <strain evidence="3">DSM 46136</strain>
    </source>
</reference>
<sequence>MSTDTLAPTTTQSTWRRAAAAVVVVTIAASVANLVIALVAQAAGADTADYRGLQPASYISLTFLGVVAGVLAWIAVRAKADRPAVVLGRLVPAVVLVSLLADVAVGISVGWTGAIALGLMHVAVAAIAVPVFHRALPLAR</sequence>
<evidence type="ECO:0000313" key="2">
    <source>
        <dbReference type="EMBL" id="SFU03219.1"/>
    </source>
</evidence>
<protein>
    <recommendedName>
        <fullName evidence="4">PEP-CTERM protein-sorting domain-containing protein</fullName>
    </recommendedName>
</protein>
<feature type="transmembrane region" description="Helical" evidence="1">
    <location>
        <begin position="20"/>
        <end position="43"/>
    </location>
</feature>
<dbReference type="AlphaFoldDB" id="A0A1I7CV22"/>
<dbReference type="RefSeq" id="WP_093583735.1">
    <property type="nucleotide sequence ID" value="NZ_FPBA01000027.1"/>
</dbReference>
<dbReference type="OrthoDB" id="4265116at2"/>
<dbReference type="Proteomes" id="UP000199546">
    <property type="component" value="Unassembled WGS sequence"/>
</dbReference>
<accession>A0A1I7CV22</accession>
<evidence type="ECO:0008006" key="4">
    <source>
        <dbReference type="Google" id="ProtNLM"/>
    </source>
</evidence>
<feature type="transmembrane region" description="Helical" evidence="1">
    <location>
        <begin position="86"/>
        <end position="107"/>
    </location>
</feature>
<keyword evidence="1" id="KW-0812">Transmembrane</keyword>